<proteinExistence type="predicted"/>
<evidence type="ECO:0000313" key="1">
    <source>
        <dbReference type="EMBL" id="KFG88934.1"/>
    </source>
</evidence>
<keyword evidence="2" id="KW-1185">Reference proteome</keyword>
<sequence>MTADRLTDLLVARLVRDHGRSKHHWRKAIGPVRIYSRATHSHCNWAINPTGSAQEIALIETLMDDLRMRHPLLTA</sequence>
<comment type="caution">
    <text evidence="1">The sequence shown here is derived from an EMBL/GenBank/DDBJ whole genome shotgun (WGS) entry which is preliminary data.</text>
</comment>
<accession>A0A086P6B6</accession>
<dbReference type="STRING" id="76947.GCA_002080435_03250"/>
<dbReference type="eggNOG" id="ENOG5031CRI">
    <property type="taxonomic scope" value="Bacteria"/>
</dbReference>
<gene>
    <name evidence="1" type="ORF">BV98_003334</name>
</gene>
<dbReference type="AlphaFoldDB" id="A0A086P6B6"/>
<dbReference type="EMBL" id="JFZA02000045">
    <property type="protein sequence ID" value="KFG88934.1"/>
    <property type="molecule type" value="Genomic_DNA"/>
</dbReference>
<name>A0A086P6B6_SPHHM</name>
<organism evidence="1 2">
    <name type="scientific">Sphingobium herbicidovorans (strain ATCC 700291 / DSM 11019 / CCUG 56400 / KCTC 2939 / LMG 18315 / NBRC 16415 / MH)</name>
    <name type="common">Sphingomonas herbicidovorans</name>
    <dbReference type="NCBI Taxonomy" id="1219045"/>
    <lineage>
        <taxon>Bacteria</taxon>
        <taxon>Pseudomonadati</taxon>
        <taxon>Pseudomonadota</taxon>
        <taxon>Alphaproteobacteria</taxon>
        <taxon>Sphingomonadales</taxon>
        <taxon>Sphingomonadaceae</taxon>
        <taxon>Sphingobium</taxon>
    </lineage>
</organism>
<dbReference type="OrthoDB" id="7507752at2"/>
<dbReference type="PATRIC" id="fig|1219045.3.peg.3388"/>
<reference evidence="1" key="1">
    <citation type="submission" date="2014-08" db="EMBL/GenBank/DDBJ databases">
        <title>Draft genome sequences of Sphingobium herbicidovorans.</title>
        <authorList>
            <person name="Gan H.M."/>
            <person name="Gan H.Y."/>
            <person name="Savka M.A."/>
        </authorList>
    </citation>
    <scope>NUCLEOTIDE SEQUENCE [LARGE SCALE GENOMIC DNA]</scope>
    <source>
        <strain evidence="1">NBRC 16415</strain>
    </source>
</reference>
<dbReference type="Proteomes" id="UP000024284">
    <property type="component" value="Unassembled WGS sequence"/>
</dbReference>
<evidence type="ECO:0000313" key="2">
    <source>
        <dbReference type="Proteomes" id="UP000024284"/>
    </source>
</evidence>
<dbReference type="RefSeq" id="WP_037468161.1">
    <property type="nucleotide sequence ID" value="NZ_BCZD01000011.1"/>
</dbReference>
<protein>
    <submittedName>
        <fullName evidence="1">Uncharacterized protein</fullName>
    </submittedName>
</protein>